<dbReference type="InterPro" id="IPR032430">
    <property type="entry name" value="Blm10_mid"/>
</dbReference>
<dbReference type="Proteomes" id="UP000245591">
    <property type="component" value="Unassembled WGS sequence"/>
</dbReference>
<dbReference type="GO" id="GO:0016504">
    <property type="term" value="F:peptidase activator activity"/>
    <property type="evidence" value="ECO:0007669"/>
    <property type="project" value="InterPro"/>
</dbReference>
<dbReference type="Pfam" id="PF16507">
    <property type="entry name" value="HEAT_PSME4_mid"/>
    <property type="match status" value="1"/>
</dbReference>
<evidence type="ECO:0000313" key="3">
    <source>
        <dbReference type="EMBL" id="PVZ99337.1"/>
    </source>
</evidence>
<evidence type="ECO:0000313" key="4">
    <source>
        <dbReference type="EMBL" id="PWA01429.1"/>
    </source>
</evidence>
<gene>
    <name evidence="4" type="ORF">BB558_002474</name>
    <name evidence="3" type="ORF">BB558_004643</name>
</gene>
<name>A0A2U1J2U2_SMIAN</name>
<proteinExistence type="predicted"/>
<dbReference type="SUPFAM" id="SSF48371">
    <property type="entry name" value="ARM repeat"/>
    <property type="match status" value="2"/>
</dbReference>
<dbReference type="InterPro" id="IPR035309">
    <property type="entry name" value="PSME4"/>
</dbReference>
<feature type="domain" description="Proteasome activator Blm10 middle HEAT repeats region" evidence="1">
    <location>
        <begin position="319"/>
        <end position="850"/>
    </location>
</feature>
<evidence type="ECO:0008006" key="6">
    <source>
        <dbReference type="Google" id="ProtNLM"/>
    </source>
</evidence>
<dbReference type="InterPro" id="IPR016024">
    <property type="entry name" value="ARM-type_fold"/>
</dbReference>
<evidence type="ECO:0000259" key="1">
    <source>
        <dbReference type="Pfam" id="PF16507"/>
    </source>
</evidence>
<dbReference type="PANTHER" id="PTHR32170:SF3">
    <property type="entry name" value="PROTEASOME ACTIVATOR COMPLEX SUBUNIT 4"/>
    <property type="match status" value="1"/>
</dbReference>
<reference evidence="3 5" key="1">
    <citation type="journal article" date="2018" name="MBio">
        <title>Comparative Genomics Reveals the Core Gene Toolbox for the Fungus-Insect Symbiosis.</title>
        <authorList>
            <person name="Wang Y."/>
            <person name="Stata M."/>
            <person name="Wang W."/>
            <person name="Stajich J.E."/>
            <person name="White M.M."/>
            <person name="Moncalvo J.M."/>
        </authorList>
    </citation>
    <scope>NUCLEOTIDE SEQUENCE [LARGE SCALE GENOMIC DNA]</scope>
    <source>
        <strain evidence="3 5">AUS-126-30</strain>
    </source>
</reference>
<dbReference type="EMBL" id="MBFU01000173">
    <property type="protein sequence ID" value="PWA01429.1"/>
    <property type="molecule type" value="Genomic_DNA"/>
</dbReference>
<organism evidence="3 5">
    <name type="scientific">Smittium angustum</name>
    <dbReference type="NCBI Taxonomy" id="133377"/>
    <lineage>
        <taxon>Eukaryota</taxon>
        <taxon>Fungi</taxon>
        <taxon>Fungi incertae sedis</taxon>
        <taxon>Zoopagomycota</taxon>
        <taxon>Kickxellomycotina</taxon>
        <taxon>Harpellomycetes</taxon>
        <taxon>Harpellales</taxon>
        <taxon>Legeriomycetaceae</taxon>
        <taxon>Smittium</taxon>
    </lineage>
</organism>
<evidence type="ECO:0000313" key="5">
    <source>
        <dbReference type="Proteomes" id="UP000245591"/>
    </source>
</evidence>
<accession>A0A2U1J2U2</accession>
<sequence>MVYIQRYNYSSCLPTYSHLEESQNKQKWLSTFKIALLASDVQSIIDSLLNLHRVELLLSSQERASLGQLLYIFASENDLIPSQLAILKNSIEILLGPTSGVKNSELTLPWVKMMEKIIDLFSHDEHTSIDYKCREKLEHLFKIVSISRRFFKRDQSLEMMKYLAPHLCTNSFPKTINFLQISSQFLPGQTEIDSNWLQTMFSLWQMDETGISRNDFIKLMAISLQEGGNKILFTIEQINYIIQNGIRSLGIEPSFTDNLNKSFEDSKEHSHINTNMFLPEKLIIVKNANPPKFLATFIVYLLDISSDSLINESVLQSIATLMLLLETSFHPSNSGPWTDKLATFLSTLSKLFLLRIRKESIIPQNEKIHSDISILTRRKFIQSVLPLCTNAMFSKNPYMSHVGINSFRLFGEAEPDIVMPILLELVYSSIDSEISSHRLYSCIQALETSIPILIDWKLYPQGTKHIIPLLSRLVVGLDISDIKKSKFIVDLVRTIALEGVYFGEVPISDEISPETEEIAGDFKISERTVANIDTESYLTQLTLSQVEYWIESFFSQIFDLIKALIPDTPENFFPTGPEAQILRSISSTCALVIFRMSEQHHFIVEKLTLDFVNSYNGFNNKFEVAETVAAIAQSMPERLLKPLITLSTNKIIEELSSEHISGSEWKLKSINSRETIKWYNAVLAKIIEYSEPTHLIDYYPVIIQSLKKVIYECPAKDISKISCKTINSLLRGLLSIKPLPLKKQPTFMNQYDDFKNKHYCYWVDKSEPSEINNLKFYIPDKNSTQLALDVIESILVPAVEKIEDIISNNTIKQDTIEPNNNIKSSSDTTVDKDHVSILIYTIQECILGLSQITLRDSANMESDFSDSDDKIFESLNTYNSTMGADFKSIDLECYSKTVELRDRVSKTLARLAEWSLEALSESPEIISLIVKFISEFICYHGTNAGKTSSGESIDLWALGWPDYTFHLPESKFPSVLMNTKVKIHSKLGLTLNAKNILPSQNDYELLQVLCKMCFSQYDKVIRRCTSSVIHIISINKAYRKLFLNMIFEYLLNGDPSEETMSSGLQLLSSKIMKNACNSEWMFIPKYFQVVKKAYDFDDVKIKKLLGGLSLTSIKIPQLKALTIPESVKNLISSICDNEESTLETSCIQKRQRQSVELYYQFLDELSNTAFSEKTKWRLTLFSTQCILQLMFEETKLSINLVNTAIKNIRSPIHSVRFMSSVLLSFILSLLKKSYLNQYDENNPKSFIETKTLADPNGIIDSSHFLFNFNQNKASDTGVYYDQIGRYSHIWPKFIKASNQITKNPVDIKKLDNWNLIKPIYESATDPSWWEHNIDYDLKQSSGNESFNHFGAMRFYLIFLLVGPEAFEALKPKLVKLSRDTTNPTSTKIFTELFSSLLICISDWPESDVNKMWEWVLPEFWHVMESIKLDDLNMVLKAILYGISKKDPHRFVPLIKSILEFDDSDAIYNNTKVSYNLAHVQAINALITCFTWRLSSVSKIITPKLLNLSSSPNKLIRDAAANCLIKFTGASETKPFAHIGNYRTTAEINQDPKSIYFDKILFNMDNIENSTTFCQNEEWNTVSNFILETVNDTVRIIEKHSLSMETSKISANNNIDVNSAKITNSNDDFIENILDPKFNSVAKFALALAKYSSNSLQKRKVLSLVIKLVPNLLRIYNQKQDQDLSYSAYYILNQLTSKISSQQTVKMVLGSFDNELNGDKTTNRTRSVAIHAISIFSVRNHFLLDSSDIDSILTEILGCLGTDHDLTKEAATNALEMILHDKRPWALLFGFGLSLLCSKMDAKSSYGLSSLLQRPKSNWFNGCENFCRFQENSC</sequence>
<evidence type="ECO:0000259" key="2">
    <source>
        <dbReference type="Pfam" id="PF23096"/>
    </source>
</evidence>
<dbReference type="Pfam" id="PF23096">
    <property type="entry name" value="HEAT_PSME4"/>
    <property type="match status" value="1"/>
</dbReference>
<dbReference type="PANTHER" id="PTHR32170">
    <property type="entry name" value="PROTEASOME ACTIVATOR COMPLEX SUBUNIT 4"/>
    <property type="match status" value="1"/>
</dbReference>
<dbReference type="GO" id="GO:0005634">
    <property type="term" value="C:nucleus"/>
    <property type="evidence" value="ECO:0007669"/>
    <property type="project" value="TreeGrafter"/>
</dbReference>
<feature type="domain" description="Proteasome activator complex subunit 4-like HEAT repeat-like" evidence="2">
    <location>
        <begin position="1284"/>
        <end position="1459"/>
    </location>
</feature>
<keyword evidence="5" id="KW-1185">Reference proteome</keyword>
<comment type="caution">
    <text evidence="3">The sequence shown here is derived from an EMBL/GenBank/DDBJ whole genome shotgun (WGS) entry which is preliminary data.</text>
</comment>
<dbReference type="GO" id="GO:0070628">
    <property type="term" value="F:proteasome binding"/>
    <property type="evidence" value="ECO:0007669"/>
    <property type="project" value="InterPro"/>
</dbReference>
<dbReference type="GO" id="GO:0010499">
    <property type="term" value="P:proteasomal ubiquitin-independent protein catabolic process"/>
    <property type="evidence" value="ECO:0007669"/>
    <property type="project" value="TreeGrafter"/>
</dbReference>
<dbReference type="GO" id="GO:0005829">
    <property type="term" value="C:cytosol"/>
    <property type="evidence" value="ECO:0007669"/>
    <property type="project" value="TreeGrafter"/>
</dbReference>
<dbReference type="InterPro" id="IPR055455">
    <property type="entry name" value="HEAT_PSME4"/>
</dbReference>
<dbReference type="EMBL" id="MBFU01000446">
    <property type="protein sequence ID" value="PVZ99337.1"/>
    <property type="molecule type" value="Genomic_DNA"/>
</dbReference>
<protein>
    <recommendedName>
        <fullName evidence="6">DUF2428 domain-containing protein</fullName>
    </recommendedName>
</protein>